<comment type="similarity">
    <text evidence="1 7 8">Belongs to the FGGY kinase family.</text>
</comment>
<evidence type="ECO:0000259" key="9">
    <source>
        <dbReference type="Pfam" id="PF00370"/>
    </source>
</evidence>
<feature type="domain" description="Carbohydrate kinase FGGY N-terminal" evidence="9">
    <location>
        <begin position="13"/>
        <end position="260"/>
    </location>
</feature>
<feature type="binding site" evidence="7">
    <location>
        <position position="91"/>
    </location>
    <ligand>
        <name>glycerol</name>
        <dbReference type="ChEBI" id="CHEBI:17754"/>
    </ligand>
</feature>
<dbReference type="Pfam" id="PF02782">
    <property type="entry name" value="FGGY_C"/>
    <property type="match status" value="1"/>
</dbReference>
<keyword evidence="2 7" id="KW-0808">Transferase</keyword>
<dbReference type="PROSITE" id="PS00445">
    <property type="entry name" value="FGGY_KINASES_2"/>
    <property type="match status" value="1"/>
</dbReference>
<protein>
    <recommendedName>
        <fullName evidence="7">Glycerol kinase</fullName>
        <ecNumber evidence="7">2.7.1.30</ecNumber>
    </recommendedName>
    <alternativeName>
        <fullName evidence="7">ATP:glycerol 3-phosphotransferase</fullName>
    </alternativeName>
    <alternativeName>
        <fullName evidence="7">Glycerokinase</fullName>
        <shortName evidence="7">GK</shortName>
    </alternativeName>
</protein>
<feature type="binding site" evidence="7">
    <location>
        <position position="22"/>
    </location>
    <ligand>
        <name>ATP</name>
        <dbReference type="ChEBI" id="CHEBI:30616"/>
    </ligand>
</feature>
<dbReference type="PANTHER" id="PTHR10196">
    <property type="entry name" value="SUGAR KINASE"/>
    <property type="match status" value="1"/>
</dbReference>
<feature type="binding site" evidence="7">
    <location>
        <position position="24"/>
    </location>
    <ligand>
        <name>ADP</name>
        <dbReference type="ChEBI" id="CHEBI:456216"/>
    </ligand>
</feature>
<dbReference type="Gene3D" id="3.30.420.40">
    <property type="match status" value="2"/>
</dbReference>
<keyword evidence="4 7" id="KW-0418">Kinase</keyword>
<organism evidence="11 12">
    <name type="scientific">Streptomyces sudanensis</name>
    <dbReference type="NCBI Taxonomy" id="436397"/>
    <lineage>
        <taxon>Bacteria</taxon>
        <taxon>Bacillati</taxon>
        <taxon>Actinomycetota</taxon>
        <taxon>Actinomycetes</taxon>
        <taxon>Kitasatosporales</taxon>
        <taxon>Streptomycetaceae</taxon>
        <taxon>Streptomyces</taxon>
    </lineage>
</organism>
<dbReference type="RefSeq" id="WP_010472231.1">
    <property type="nucleotide sequence ID" value="NZ_CP095474.1"/>
</dbReference>
<evidence type="ECO:0000256" key="6">
    <source>
        <dbReference type="ARBA" id="ARBA00022840"/>
    </source>
</evidence>
<feature type="binding site" evidence="7">
    <location>
        <position position="424"/>
    </location>
    <ligand>
        <name>ADP</name>
        <dbReference type="ChEBI" id="CHEBI:456216"/>
    </ligand>
</feature>
<evidence type="ECO:0000256" key="7">
    <source>
        <dbReference type="HAMAP-Rule" id="MF_00186"/>
    </source>
</evidence>
<keyword evidence="12" id="KW-1185">Reference proteome</keyword>
<comment type="function">
    <text evidence="7">Key enzyme in the regulation of glycerol uptake and metabolism. Catalyzes the phosphorylation of glycerol to yield sn-glycerol 3-phosphate.</text>
</comment>
<evidence type="ECO:0000313" key="12">
    <source>
        <dbReference type="Proteomes" id="UP001056383"/>
    </source>
</evidence>
<feature type="binding site" evidence="7">
    <location>
        <position position="20"/>
    </location>
    <ligand>
        <name>ATP</name>
        <dbReference type="ChEBI" id="CHEBI:30616"/>
    </ligand>
</feature>
<dbReference type="InterPro" id="IPR018485">
    <property type="entry name" value="FGGY_C"/>
</dbReference>
<feature type="binding site" evidence="7">
    <location>
        <position position="21"/>
    </location>
    <ligand>
        <name>ATP</name>
        <dbReference type="ChEBI" id="CHEBI:30616"/>
    </ligand>
</feature>
<feature type="binding site" evidence="7">
    <location>
        <position position="253"/>
    </location>
    <ligand>
        <name>sn-glycerol 3-phosphate</name>
        <dbReference type="ChEBI" id="CHEBI:57597"/>
    </ligand>
</feature>
<dbReference type="InterPro" id="IPR018483">
    <property type="entry name" value="Carb_kinase_FGGY_CS"/>
</dbReference>
<dbReference type="InterPro" id="IPR005999">
    <property type="entry name" value="Glycerol_kin"/>
</dbReference>
<dbReference type="GO" id="GO:0004370">
    <property type="term" value="F:glycerol kinase activity"/>
    <property type="evidence" value="ECO:0007669"/>
    <property type="project" value="UniProtKB-EC"/>
</dbReference>
<dbReference type="Pfam" id="PF00370">
    <property type="entry name" value="FGGY_N"/>
    <property type="match status" value="1"/>
</dbReference>
<feature type="binding site" evidence="7">
    <location>
        <position position="90"/>
    </location>
    <ligand>
        <name>sn-glycerol 3-phosphate</name>
        <dbReference type="ChEBI" id="CHEBI:57597"/>
    </ligand>
</feature>
<feature type="binding site" evidence="7">
    <location>
        <position position="254"/>
    </location>
    <ligand>
        <name>glycerol</name>
        <dbReference type="ChEBI" id="CHEBI:17754"/>
    </ligand>
</feature>
<feature type="binding site" evidence="7">
    <location>
        <position position="253"/>
    </location>
    <ligand>
        <name>glycerol</name>
        <dbReference type="ChEBI" id="CHEBI:17754"/>
    </ligand>
</feature>
<dbReference type="HAMAP" id="MF_00186">
    <property type="entry name" value="Glycerol_kin"/>
    <property type="match status" value="1"/>
</dbReference>
<dbReference type="NCBIfam" id="NF000756">
    <property type="entry name" value="PRK00047.1"/>
    <property type="match status" value="1"/>
</dbReference>
<reference evidence="11" key="1">
    <citation type="submission" date="2022-04" db="EMBL/GenBank/DDBJ databases">
        <title>Systematic whole-genome sequencing reveals an unexpected diversity among actinomycetoma pathogens and provides insights into their antibacterial susceptibilities.</title>
        <authorList>
            <person name="Watson A.K."/>
            <person name="Kepplinger B."/>
            <person name="Bakhiet S.M."/>
            <person name="Mhmoud N.A."/>
            <person name="Chapman J."/>
            <person name="Allenby N."/>
            <person name="Mickiewicz K."/>
            <person name="Goodfellow M."/>
            <person name="Fahal A.H."/>
            <person name="Errington J."/>
        </authorList>
    </citation>
    <scope>NUCLEOTIDE SEQUENCE</scope>
    <source>
        <strain evidence="11">SD 504</strain>
    </source>
</reference>
<feature type="binding site" evidence="7">
    <location>
        <position position="20"/>
    </location>
    <ligand>
        <name>ADP</name>
        <dbReference type="ChEBI" id="CHEBI:456216"/>
    </ligand>
</feature>
<comment type="activity regulation">
    <text evidence="7">Inhibited by fructose 1,6-bisphosphate (FBP).</text>
</comment>
<feature type="binding site" evidence="7">
    <location>
        <position position="275"/>
    </location>
    <ligand>
        <name>ADP</name>
        <dbReference type="ChEBI" id="CHEBI:456216"/>
    </ligand>
</feature>
<dbReference type="NCBIfam" id="TIGR01311">
    <property type="entry name" value="glycerol_kin"/>
    <property type="match status" value="1"/>
</dbReference>
<evidence type="ECO:0000256" key="4">
    <source>
        <dbReference type="ARBA" id="ARBA00022777"/>
    </source>
</evidence>
<feature type="binding site" evidence="7">
    <location>
        <position position="420"/>
    </location>
    <ligand>
        <name>ADP</name>
        <dbReference type="ChEBI" id="CHEBI:456216"/>
    </ligand>
</feature>
<dbReference type="Proteomes" id="UP001056383">
    <property type="component" value="Chromosome"/>
</dbReference>
<feature type="binding site" evidence="7">
    <location>
        <position position="319"/>
    </location>
    <ligand>
        <name>ATP</name>
        <dbReference type="ChEBI" id="CHEBI:30616"/>
    </ligand>
</feature>
<dbReference type="CDD" id="cd07769">
    <property type="entry name" value="ASKHA_NBD_FGGY_GK"/>
    <property type="match status" value="1"/>
</dbReference>
<feature type="binding site" evidence="7">
    <location>
        <position position="90"/>
    </location>
    <ligand>
        <name>glycerol</name>
        <dbReference type="ChEBI" id="CHEBI:17754"/>
    </ligand>
</feature>
<dbReference type="PIRSF" id="PIRSF000538">
    <property type="entry name" value="GlpK"/>
    <property type="match status" value="1"/>
</dbReference>
<sequence length="510" mass="55175">MTDPASRGTGPFIAAIDQGTTSSRCIVFDRDGLVVAVDRKEHAQILPRPGWVEHDAAEIWANVREVVAGAVGKAGLTAADVKAVGITNQRETTVLWDRRTGEPVHHAIVWQDTRTDALCRELGRNVGQERFRRETGLPLASYFAGPKARWLLDNVEGLRERAERGEILFGTMDSWIVWNLTGGADGGRHVTDVTNASRTMLMNLHTLEWDDRLLGAMEVPAAILPEIRSSAEVYGRVRGGVLDGVPVASALGDQQAALFGQTCFAEGEAKSTYGTGTFMLMNTGGRAIDSYSGLLTTVGYRIGGEAPVYALEGSIAVTGSLVQWMRDQMGLIGTAAEIEDLALSVEDNGGAYFVPAFSGLFAPYWRSDARGVIAGLTRYVTKGHLARAVLEATAWQTREIADAMTKDSGVGLASLKVDGGMTSNDLLMQILSDVLGVPVVRPVVAETTCLGAAYAAGLAVGFWPDTDALRSNWRRAAEWTPRMDAEARDRGYRKWLKAVERTMDWVEDEG</sequence>
<evidence type="ECO:0000256" key="3">
    <source>
        <dbReference type="ARBA" id="ARBA00022741"/>
    </source>
</evidence>
<feature type="binding site" evidence="7">
    <location>
        <position position="91"/>
    </location>
    <ligand>
        <name>sn-glycerol 3-phosphate</name>
        <dbReference type="ChEBI" id="CHEBI:57597"/>
    </ligand>
</feature>
<evidence type="ECO:0000256" key="1">
    <source>
        <dbReference type="ARBA" id="ARBA00009156"/>
    </source>
</evidence>
<evidence type="ECO:0000259" key="10">
    <source>
        <dbReference type="Pfam" id="PF02782"/>
    </source>
</evidence>
<dbReference type="InterPro" id="IPR000577">
    <property type="entry name" value="Carb_kinase_FGGY"/>
</dbReference>
<proteinExistence type="inferred from homology"/>
<dbReference type="SUPFAM" id="SSF53067">
    <property type="entry name" value="Actin-like ATPase domain"/>
    <property type="match status" value="2"/>
</dbReference>
<feature type="binding site" evidence="7">
    <location>
        <position position="323"/>
    </location>
    <ligand>
        <name>ATP</name>
        <dbReference type="ChEBI" id="CHEBI:30616"/>
    </ligand>
</feature>
<gene>
    <name evidence="7 11" type="primary">glpK</name>
    <name evidence="11" type="ORF">MW084_20500</name>
</gene>
<evidence type="ECO:0000256" key="8">
    <source>
        <dbReference type="RuleBase" id="RU003733"/>
    </source>
</evidence>
<evidence type="ECO:0000256" key="2">
    <source>
        <dbReference type="ARBA" id="ARBA00022679"/>
    </source>
</evidence>
<comment type="catalytic activity">
    <reaction evidence="7">
        <text>glycerol + ATP = sn-glycerol 3-phosphate + ADP + H(+)</text>
        <dbReference type="Rhea" id="RHEA:21644"/>
        <dbReference type="ChEBI" id="CHEBI:15378"/>
        <dbReference type="ChEBI" id="CHEBI:17754"/>
        <dbReference type="ChEBI" id="CHEBI:30616"/>
        <dbReference type="ChEBI" id="CHEBI:57597"/>
        <dbReference type="ChEBI" id="CHEBI:456216"/>
        <dbReference type="EC" id="2.7.1.30"/>
    </reaction>
</comment>
<feature type="domain" description="Carbohydrate kinase FGGY C-terminal" evidence="10">
    <location>
        <begin position="270"/>
        <end position="459"/>
    </location>
</feature>
<feature type="binding site" evidence="7">
    <location>
        <position position="420"/>
    </location>
    <ligand>
        <name>ATP</name>
        <dbReference type="ChEBI" id="CHEBI:30616"/>
    </ligand>
</feature>
<feature type="binding site" evidence="7">
    <location>
        <position position="275"/>
    </location>
    <ligand>
        <name>ATP</name>
        <dbReference type="ChEBI" id="CHEBI:30616"/>
    </ligand>
</feature>
<feature type="binding site" evidence="7">
    <location>
        <position position="142"/>
    </location>
    <ligand>
        <name>glycerol</name>
        <dbReference type="ChEBI" id="CHEBI:17754"/>
    </ligand>
</feature>
<comment type="pathway">
    <text evidence="7">Polyol metabolism; glycerol degradation via glycerol kinase pathway; sn-glycerol 3-phosphate from glycerol: step 1/1.</text>
</comment>
<evidence type="ECO:0000256" key="5">
    <source>
        <dbReference type="ARBA" id="ARBA00022798"/>
    </source>
</evidence>
<keyword evidence="3 7" id="KW-0547">Nucleotide-binding</keyword>
<feature type="binding site" evidence="7">
    <location>
        <position position="20"/>
    </location>
    <ligand>
        <name>sn-glycerol 3-phosphate</name>
        <dbReference type="ChEBI" id="CHEBI:57597"/>
    </ligand>
</feature>
<accession>A0ABY4TG66</accession>
<dbReference type="EMBL" id="CP095474">
    <property type="protein sequence ID" value="URN17914.1"/>
    <property type="molecule type" value="Genomic_DNA"/>
</dbReference>
<dbReference type="InterPro" id="IPR043129">
    <property type="entry name" value="ATPase_NBD"/>
</dbReference>
<feature type="binding site" evidence="7">
    <location>
        <position position="319"/>
    </location>
    <ligand>
        <name>ADP</name>
        <dbReference type="ChEBI" id="CHEBI:456216"/>
    </ligand>
</feature>
<dbReference type="InterPro" id="IPR018484">
    <property type="entry name" value="FGGY_N"/>
</dbReference>
<name>A0ABY4TG66_9ACTN</name>
<evidence type="ECO:0000313" key="11">
    <source>
        <dbReference type="EMBL" id="URN17914.1"/>
    </source>
</evidence>
<keyword evidence="6 7" id="KW-0067">ATP-binding</keyword>
<keyword evidence="5 7" id="KW-0319">Glycerol metabolism</keyword>
<dbReference type="PANTHER" id="PTHR10196:SF69">
    <property type="entry name" value="GLYCEROL KINASE"/>
    <property type="match status" value="1"/>
</dbReference>
<feature type="binding site" evidence="7">
    <location>
        <position position="142"/>
    </location>
    <ligand>
        <name>sn-glycerol 3-phosphate</name>
        <dbReference type="ChEBI" id="CHEBI:57597"/>
    </ligand>
</feature>
<dbReference type="EC" id="2.7.1.30" evidence="7"/>